<sequence length="140" mass="16364">MGRFLVIAIALFCIGCADTKIDKDQLPMLNGYWEIKEVTFPDGSKKEYGMNPTIDFIHFEDQKGYRKKMKPKFDGNYQTTNAVENFVLVQNTEHFLFSYENSLNRWEETLETLDSMSFSVRNEEGVLYTYSRFTPISIPK</sequence>
<dbReference type="EMBL" id="JAMFMA010000001">
    <property type="protein sequence ID" value="MCL6272848.1"/>
    <property type="molecule type" value="Genomic_DNA"/>
</dbReference>
<name>A0ABT0PR04_9FLAO</name>
<proteinExistence type="predicted"/>
<evidence type="ECO:0000313" key="2">
    <source>
        <dbReference type="Proteomes" id="UP001203607"/>
    </source>
</evidence>
<reference evidence="1 2" key="1">
    <citation type="submission" date="2022-05" db="EMBL/GenBank/DDBJ databases">
        <authorList>
            <person name="Park J.-S."/>
        </authorList>
    </citation>
    <scope>NUCLEOTIDE SEQUENCE [LARGE SCALE GENOMIC DNA]</scope>
    <source>
        <strain evidence="1 2">2012CJ35-5</strain>
    </source>
</reference>
<dbReference type="RefSeq" id="WP_249656029.1">
    <property type="nucleotide sequence ID" value="NZ_JAMFMA010000001.1"/>
</dbReference>
<gene>
    <name evidence="1" type="ORF">M3P19_02450</name>
</gene>
<protein>
    <recommendedName>
        <fullName evidence="3">Lipocalin-like domain-containing protein</fullName>
    </recommendedName>
</protein>
<evidence type="ECO:0008006" key="3">
    <source>
        <dbReference type="Google" id="ProtNLM"/>
    </source>
</evidence>
<accession>A0ABT0PR04</accession>
<comment type="caution">
    <text evidence="1">The sequence shown here is derived from an EMBL/GenBank/DDBJ whole genome shotgun (WGS) entry which is preliminary data.</text>
</comment>
<organism evidence="1 2">
    <name type="scientific">Flagellimonas spongiicola</name>
    <dbReference type="NCBI Taxonomy" id="2942208"/>
    <lineage>
        <taxon>Bacteria</taxon>
        <taxon>Pseudomonadati</taxon>
        <taxon>Bacteroidota</taxon>
        <taxon>Flavobacteriia</taxon>
        <taxon>Flavobacteriales</taxon>
        <taxon>Flavobacteriaceae</taxon>
        <taxon>Flagellimonas</taxon>
    </lineage>
</organism>
<keyword evidence="2" id="KW-1185">Reference proteome</keyword>
<dbReference type="Proteomes" id="UP001203607">
    <property type="component" value="Unassembled WGS sequence"/>
</dbReference>
<evidence type="ECO:0000313" key="1">
    <source>
        <dbReference type="EMBL" id="MCL6272848.1"/>
    </source>
</evidence>